<protein>
    <submittedName>
        <fullName evidence="2">tRNA-specific 2-thiouridylase MnmA</fullName>
    </submittedName>
</protein>
<feature type="domain" description="Integrase catalytic" evidence="1">
    <location>
        <begin position="5"/>
        <end position="196"/>
    </location>
</feature>
<keyword evidence="3" id="KW-1185">Reference proteome</keyword>
<gene>
    <name evidence="2" type="ORF">H4Q32_023892</name>
</gene>
<dbReference type="PROSITE" id="PS50994">
    <property type="entry name" value="INTEGRASE"/>
    <property type="match status" value="1"/>
</dbReference>
<proteinExistence type="predicted"/>
<dbReference type="InterPro" id="IPR036397">
    <property type="entry name" value="RNaseH_sf"/>
</dbReference>
<organism evidence="2 3">
    <name type="scientific">Labeo rohita</name>
    <name type="common">Indian major carp</name>
    <name type="synonym">Cyprinus rohita</name>
    <dbReference type="NCBI Taxonomy" id="84645"/>
    <lineage>
        <taxon>Eukaryota</taxon>
        <taxon>Metazoa</taxon>
        <taxon>Chordata</taxon>
        <taxon>Craniata</taxon>
        <taxon>Vertebrata</taxon>
        <taxon>Euteleostomi</taxon>
        <taxon>Actinopterygii</taxon>
        <taxon>Neopterygii</taxon>
        <taxon>Teleostei</taxon>
        <taxon>Ostariophysi</taxon>
        <taxon>Cypriniformes</taxon>
        <taxon>Cyprinidae</taxon>
        <taxon>Labeoninae</taxon>
        <taxon>Labeonini</taxon>
        <taxon>Labeo</taxon>
    </lineage>
</organism>
<dbReference type="InterPro" id="IPR012337">
    <property type="entry name" value="RNaseH-like_sf"/>
</dbReference>
<evidence type="ECO:0000313" key="3">
    <source>
        <dbReference type="Proteomes" id="UP000830375"/>
    </source>
</evidence>
<evidence type="ECO:0000313" key="2">
    <source>
        <dbReference type="EMBL" id="KAI2645062.1"/>
    </source>
</evidence>
<dbReference type="Pfam" id="PF18701">
    <property type="entry name" value="DUF5641"/>
    <property type="match status" value="1"/>
</dbReference>
<dbReference type="Gene3D" id="3.30.420.10">
    <property type="entry name" value="Ribonuclease H-like superfamily/Ribonuclease H"/>
    <property type="match status" value="1"/>
</dbReference>
<dbReference type="Proteomes" id="UP000830375">
    <property type="component" value="Unassembled WGS sequence"/>
</dbReference>
<comment type="caution">
    <text evidence="2">The sequence shown here is derived from an EMBL/GenBank/DDBJ whole genome shotgun (WGS) entry which is preliminary data.</text>
</comment>
<dbReference type="InterPro" id="IPR001584">
    <property type="entry name" value="Integrase_cat-core"/>
</dbReference>
<dbReference type="EMBL" id="JACTAM010002345">
    <property type="protein sequence ID" value="KAI2645062.1"/>
    <property type="molecule type" value="Genomic_DNA"/>
</dbReference>
<accession>A0ABQ8L2V9</accession>
<reference evidence="2 3" key="1">
    <citation type="submission" date="2022-01" db="EMBL/GenBank/DDBJ databases">
        <title>A high-quality chromosome-level genome assembly of rohu carp, Labeo rohita.</title>
        <authorList>
            <person name="Arick M.A. II"/>
            <person name="Hsu C.-Y."/>
            <person name="Magbanua Z."/>
            <person name="Pechanova O."/>
            <person name="Grover C."/>
            <person name="Miller E."/>
            <person name="Thrash A."/>
            <person name="Ezzel L."/>
            <person name="Alam S."/>
            <person name="Benzie J."/>
            <person name="Hamilton M."/>
            <person name="Karsi A."/>
            <person name="Lawrence M.L."/>
            <person name="Peterson D.G."/>
        </authorList>
    </citation>
    <scope>NUCLEOTIDE SEQUENCE [LARGE SCALE GENOMIC DNA]</scope>
    <source>
        <strain evidence="3">BAU-BD-2019</strain>
        <tissue evidence="2">Blood</tissue>
    </source>
</reference>
<dbReference type="InterPro" id="IPR040676">
    <property type="entry name" value="DUF5641"/>
</dbReference>
<name>A0ABQ8L2V9_LABRO</name>
<evidence type="ECO:0000259" key="1">
    <source>
        <dbReference type="PROSITE" id="PS50994"/>
    </source>
</evidence>
<dbReference type="SUPFAM" id="SSF53098">
    <property type="entry name" value="Ribonuclease H-like"/>
    <property type="match status" value="1"/>
</dbReference>
<sequence length="354" mass="40761">MADLPPSKPSLFKPPFWSTGMDCFGPFVIKSGRKTEKRWGLLFKCQTTRCVHLELLTSLDADSFLLALRCFVARRGRPYKVICDQGTNFHGGESELKYAFDQLNPDLKDKLWNHQIKFTYNPPYAPHFGGTWEREIRSIKSALRSILGSQVVTEEVLTTLSVEVEEILNSKPLWYVSSNADDLDPVTPNLLLMGRQDASLPQVIYADSNVLTRRRYIARHSQFLADQFWTRFIRNYLPTLQVRQKWQQDQGNLENSDIILFLDTRLPRALWPIGKVLKTLQVRQKWQQDQGNLENSDIGIFLDTRLPRALWPIGKVLKTFSGKDGCVRVAEIEIKGKSYVRPVSHLIPLPFIKD</sequence>
<dbReference type="PANTHER" id="PTHR47331">
    <property type="entry name" value="PHD-TYPE DOMAIN-CONTAINING PROTEIN"/>
    <property type="match status" value="1"/>
</dbReference>